<sequence>MTTIKWSSLSLAIGVIAVVIVMVMAIVRFNGNMFFTAADNFKIAYDLYSAEKPRAYLVLVHMMPAVKESWQDFAVLARENNYSSIAVDLRGHGESDGGPNGYINFSDTEHQKSILDLQTAVDFLKERGASPEKIYFIGASIGANLSLQYLAENPEYKKAVLLSAGLDYRGIKTEPLVKKLSKGQKIMLVSARDDDRSGGNNVNMNEILADLAPKGVVKDLVVYETGGHGTAILENQPDVIDKIFSFLNN</sequence>
<dbReference type="EMBL" id="MHJJ01000006">
    <property type="protein sequence ID" value="OGY65844.1"/>
    <property type="molecule type" value="Genomic_DNA"/>
</dbReference>
<dbReference type="PANTHER" id="PTHR43689:SF8">
    <property type="entry name" value="ALPHA_BETA-HYDROLASES SUPERFAMILY PROTEIN"/>
    <property type="match status" value="1"/>
</dbReference>
<evidence type="ECO:0000313" key="3">
    <source>
        <dbReference type="EMBL" id="OGY65844.1"/>
    </source>
</evidence>
<dbReference type="SUPFAM" id="SSF53474">
    <property type="entry name" value="alpha/beta-Hydrolases"/>
    <property type="match status" value="1"/>
</dbReference>
<dbReference type="InterPro" id="IPR022742">
    <property type="entry name" value="Hydrolase_4"/>
</dbReference>
<evidence type="ECO:0000259" key="2">
    <source>
        <dbReference type="Pfam" id="PF12146"/>
    </source>
</evidence>
<dbReference type="STRING" id="1798407.A3A16_02145"/>
<dbReference type="InterPro" id="IPR029058">
    <property type="entry name" value="AB_hydrolase_fold"/>
</dbReference>
<comment type="caution">
    <text evidence="3">The sequence shown here is derived from an EMBL/GenBank/DDBJ whole genome shotgun (WGS) entry which is preliminary data.</text>
</comment>
<gene>
    <name evidence="3" type="ORF">A3A16_02145</name>
</gene>
<feature type="transmembrane region" description="Helical" evidence="1">
    <location>
        <begin position="6"/>
        <end position="27"/>
    </location>
</feature>
<dbReference type="AlphaFoldDB" id="A0A1G1ZMP5"/>
<proteinExistence type="predicted"/>
<feature type="domain" description="Serine aminopeptidase S33" evidence="2">
    <location>
        <begin position="52"/>
        <end position="182"/>
    </location>
</feature>
<dbReference type="Proteomes" id="UP000177942">
    <property type="component" value="Unassembled WGS sequence"/>
</dbReference>
<dbReference type="Gene3D" id="3.40.50.1820">
    <property type="entry name" value="alpha/beta hydrolase"/>
    <property type="match status" value="1"/>
</dbReference>
<dbReference type="PANTHER" id="PTHR43689">
    <property type="entry name" value="HYDROLASE"/>
    <property type="match status" value="1"/>
</dbReference>
<keyword evidence="1" id="KW-0812">Transmembrane</keyword>
<keyword evidence="1" id="KW-0472">Membrane</keyword>
<organism evidence="3 4">
    <name type="scientific">Candidatus Harrisonbacteria bacterium RIFCSPLOWO2_01_FULL_44_18</name>
    <dbReference type="NCBI Taxonomy" id="1798407"/>
    <lineage>
        <taxon>Bacteria</taxon>
        <taxon>Candidatus Harrisoniibacteriota</taxon>
    </lineage>
</organism>
<dbReference type="Pfam" id="PF12146">
    <property type="entry name" value="Hydrolase_4"/>
    <property type="match status" value="1"/>
</dbReference>
<evidence type="ECO:0000313" key="4">
    <source>
        <dbReference type="Proteomes" id="UP000177942"/>
    </source>
</evidence>
<name>A0A1G1ZMP5_9BACT</name>
<evidence type="ECO:0000256" key="1">
    <source>
        <dbReference type="SAM" id="Phobius"/>
    </source>
</evidence>
<keyword evidence="1" id="KW-1133">Transmembrane helix</keyword>
<protein>
    <recommendedName>
        <fullName evidence="2">Serine aminopeptidase S33 domain-containing protein</fullName>
    </recommendedName>
</protein>
<accession>A0A1G1ZMP5</accession>
<reference evidence="3 4" key="1">
    <citation type="journal article" date="2016" name="Nat. Commun.">
        <title>Thousands of microbial genomes shed light on interconnected biogeochemical processes in an aquifer system.</title>
        <authorList>
            <person name="Anantharaman K."/>
            <person name="Brown C.T."/>
            <person name="Hug L.A."/>
            <person name="Sharon I."/>
            <person name="Castelle C.J."/>
            <person name="Probst A.J."/>
            <person name="Thomas B.C."/>
            <person name="Singh A."/>
            <person name="Wilkins M.J."/>
            <person name="Karaoz U."/>
            <person name="Brodie E.L."/>
            <person name="Williams K.H."/>
            <person name="Hubbard S.S."/>
            <person name="Banfield J.F."/>
        </authorList>
    </citation>
    <scope>NUCLEOTIDE SEQUENCE [LARGE SCALE GENOMIC DNA]</scope>
</reference>